<dbReference type="GeneID" id="110981149"/>
<evidence type="ECO:0000256" key="9">
    <source>
        <dbReference type="PIRSR" id="PIRSR000138-1"/>
    </source>
</evidence>
<evidence type="ECO:0000256" key="3">
    <source>
        <dbReference type="ARBA" id="ARBA00022630"/>
    </source>
</evidence>
<dbReference type="InterPro" id="IPR037396">
    <property type="entry name" value="FMN_HAD"/>
</dbReference>
<dbReference type="OrthoDB" id="25826at2759"/>
<feature type="domain" description="FMN hydroxy acid dehydrogenase" evidence="12">
    <location>
        <begin position="41"/>
        <end position="392"/>
    </location>
</feature>
<dbReference type="PANTHER" id="PTHR10578:SF107">
    <property type="entry name" value="2-HYDROXYACID OXIDASE 1"/>
    <property type="match status" value="1"/>
</dbReference>
<feature type="binding site" evidence="10">
    <location>
        <position position="172"/>
    </location>
    <ligand>
        <name>FMN</name>
        <dbReference type="ChEBI" id="CHEBI:58210"/>
    </ligand>
</feature>
<comment type="similarity">
    <text evidence="6">Belongs to the FMN-dependent alpha-hydroxy acid dehydrogenase family.</text>
</comment>
<feature type="binding site" evidence="10">
    <location>
        <begin position="341"/>
        <end position="342"/>
    </location>
    <ligand>
        <name>FMN</name>
        <dbReference type="ChEBI" id="CHEBI:58210"/>
    </ligand>
</feature>
<feature type="chain" id="PRO_5034359068" description="(S)-2-hydroxy-acid oxidase" evidence="11">
    <location>
        <begin position="22"/>
        <end position="403"/>
    </location>
</feature>
<dbReference type="PROSITE" id="PS51349">
    <property type="entry name" value="FMN_HYDROXY_ACID_DH_2"/>
    <property type="match status" value="1"/>
</dbReference>
<evidence type="ECO:0000256" key="8">
    <source>
        <dbReference type="ARBA" id="ARBA00029327"/>
    </source>
</evidence>
<feature type="binding site" evidence="10">
    <location>
        <position position="289"/>
    </location>
    <ligand>
        <name>glyoxylate</name>
        <dbReference type="ChEBI" id="CHEBI:36655"/>
    </ligand>
</feature>
<feature type="signal peptide" evidence="11">
    <location>
        <begin position="1"/>
        <end position="21"/>
    </location>
</feature>
<dbReference type="GO" id="GO:0005777">
    <property type="term" value="C:peroxisome"/>
    <property type="evidence" value="ECO:0007669"/>
    <property type="project" value="UniProtKB-ARBA"/>
</dbReference>
<proteinExistence type="inferred from homology"/>
<feature type="active site" description="Proton acceptor" evidence="9">
    <location>
        <position position="286"/>
    </location>
</feature>
<dbReference type="Pfam" id="PF01070">
    <property type="entry name" value="FMN_dh"/>
    <property type="match status" value="1"/>
</dbReference>
<dbReference type="GO" id="GO:0003973">
    <property type="term" value="F:(S)-2-hydroxy-acid oxidase activity"/>
    <property type="evidence" value="ECO:0007669"/>
    <property type="project" value="UniProtKB-EC"/>
</dbReference>
<feature type="binding site" evidence="10">
    <location>
        <begin position="120"/>
        <end position="122"/>
    </location>
    <ligand>
        <name>FMN</name>
        <dbReference type="ChEBI" id="CHEBI:58210"/>
    </ligand>
</feature>
<keyword evidence="4 10" id="KW-0288">FMN</keyword>
<dbReference type="FunFam" id="3.20.20.70:FF:000056">
    <property type="entry name" value="hydroxyacid oxidase 2"/>
    <property type="match status" value="1"/>
</dbReference>
<evidence type="ECO:0000256" key="4">
    <source>
        <dbReference type="ARBA" id="ARBA00022643"/>
    </source>
</evidence>
<keyword evidence="13" id="KW-1185">Reference proteome</keyword>
<dbReference type="RefSeq" id="XP_022094141.1">
    <property type="nucleotide sequence ID" value="XM_022238449.1"/>
</dbReference>
<dbReference type="OMA" id="TFFQMYW"/>
<evidence type="ECO:0000259" key="12">
    <source>
        <dbReference type="PROSITE" id="PS51349"/>
    </source>
</evidence>
<dbReference type="PANTHER" id="PTHR10578">
    <property type="entry name" value="S -2-HYDROXY-ACID OXIDASE-RELATED"/>
    <property type="match status" value="1"/>
</dbReference>
<dbReference type="InterPro" id="IPR013785">
    <property type="entry name" value="Aldolase_TIM"/>
</dbReference>
<dbReference type="AlphaFoldDB" id="A0A8B7YRW4"/>
<dbReference type="Gene3D" id="3.20.20.70">
    <property type="entry name" value="Aldolase class I"/>
    <property type="match status" value="1"/>
</dbReference>
<feature type="binding site" evidence="10">
    <location>
        <position position="67"/>
    </location>
    <ligand>
        <name>glyoxylate</name>
        <dbReference type="ChEBI" id="CHEBI:36655"/>
    </ligand>
</feature>
<evidence type="ECO:0000256" key="1">
    <source>
        <dbReference type="ARBA" id="ARBA00001917"/>
    </source>
</evidence>
<feature type="binding site" evidence="10">
    <location>
        <position position="286"/>
    </location>
    <ligand>
        <name>glyoxylate</name>
        <dbReference type="ChEBI" id="CHEBI:36655"/>
    </ligand>
</feature>
<keyword evidence="3 10" id="KW-0285">Flavoprotein</keyword>
<dbReference type="KEGG" id="aplc:110981149"/>
<keyword evidence="5" id="KW-0560">Oxidoreductase</keyword>
<comment type="catalytic activity">
    <reaction evidence="8">
        <text>2-hydroxyoctanoate + O2 = 2-oxooctanoate + H2O2</text>
        <dbReference type="Rhea" id="RHEA:67940"/>
        <dbReference type="ChEBI" id="CHEBI:15379"/>
        <dbReference type="ChEBI" id="CHEBI:16240"/>
        <dbReference type="ChEBI" id="CHEBI:133514"/>
        <dbReference type="ChEBI" id="CHEBI:176689"/>
    </reaction>
    <physiologicalReaction direction="left-to-right" evidence="8">
        <dbReference type="Rhea" id="RHEA:67941"/>
    </physiologicalReaction>
</comment>
<comment type="catalytic activity">
    <reaction evidence="7">
        <text>a (2S)-2-hydroxycarboxylate + O2 = a 2-oxocarboxylate + H2O2</text>
        <dbReference type="Rhea" id="RHEA:16789"/>
        <dbReference type="ChEBI" id="CHEBI:15379"/>
        <dbReference type="ChEBI" id="CHEBI:16240"/>
        <dbReference type="ChEBI" id="CHEBI:35179"/>
        <dbReference type="ChEBI" id="CHEBI:58123"/>
        <dbReference type="EC" id="1.1.3.15"/>
    </reaction>
    <physiologicalReaction direction="left-to-right" evidence="7">
        <dbReference type="Rhea" id="RHEA:16790"/>
    </physiologicalReaction>
</comment>
<name>A0A8B7YRW4_ACAPL</name>
<keyword evidence="11" id="KW-0732">Signal</keyword>
<evidence type="ECO:0000256" key="2">
    <source>
        <dbReference type="ARBA" id="ARBA00013087"/>
    </source>
</evidence>
<dbReference type="Proteomes" id="UP000694845">
    <property type="component" value="Unplaced"/>
</dbReference>
<dbReference type="GO" id="GO:0010181">
    <property type="term" value="F:FMN binding"/>
    <property type="evidence" value="ECO:0007669"/>
    <property type="project" value="InterPro"/>
</dbReference>
<sequence length="403" mass="44218">MYMYSMCLLIQVTCCRGPGCACVPFSEHKIGLDCVHLGEIMNLPPPTRLRDFEAFAKRSMPAQTYEYYRSGAYPEQTLRDNELAFQRYRLRPNTLRDVSNRDLRTTVLGQEIAFPVAIAPTALHRLAHNDGELATARAATSMGTGMVLSTYTSTPMEDVAAAASPNGLLWAQTTAYRDEEVVRQTIQKAEKKGYKALFVSLDAKMSRRKAGPNLMPPHIRFANFEGERSRSFTTVERNSNPKLTWERIDWLKSLTTLPIVAKGVLSAATARDAMKHKVAGIVVSNHGARVLDGSLATIDVLAEVVEAVRGSGIEVYLDGGVRSGTDVLKALALGARAVFIGRPVLWGLAYDGQEGVRKVLQIIRDEFSQAMGLAECASLSDITPSLVVRDPQYTCSCARTAKL</sequence>
<evidence type="ECO:0000256" key="6">
    <source>
        <dbReference type="ARBA" id="ARBA00024042"/>
    </source>
</evidence>
<gene>
    <name evidence="14" type="primary">LOC110981149</name>
</gene>
<feature type="binding site" evidence="10">
    <location>
        <position position="284"/>
    </location>
    <ligand>
        <name>FMN</name>
        <dbReference type="ChEBI" id="CHEBI:58210"/>
    </ligand>
</feature>
<evidence type="ECO:0000256" key="11">
    <source>
        <dbReference type="SAM" id="SignalP"/>
    </source>
</evidence>
<accession>A0A8B7YRW4</accession>
<dbReference type="InterPro" id="IPR000262">
    <property type="entry name" value="FMN-dep_DH"/>
</dbReference>
<feature type="binding site" evidence="10">
    <location>
        <position position="262"/>
    </location>
    <ligand>
        <name>FMN</name>
        <dbReference type="ChEBI" id="CHEBI:58210"/>
    </ligand>
</feature>
<evidence type="ECO:0000313" key="14">
    <source>
        <dbReference type="RefSeq" id="XP_022094141.1"/>
    </source>
</evidence>
<evidence type="ECO:0000256" key="5">
    <source>
        <dbReference type="ARBA" id="ARBA00023002"/>
    </source>
</evidence>
<evidence type="ECO:0000256" key="7">
    <source>
        <dbReference type="ARBA" id="ARBA00029325"/>
    </source>
</evidence>
<dbReference type="InterPro" id="IPR012133">
    <property type="entry name" value="Alpha-hydoxy_acid_DH_FMN"/>
</dbReference>
<reference evidence="14" key="1">
    <citation type="submission" date="2025-08" db="UniProtKB">
        <authorList>
            <consortium name="RefSeq"/>
        </authorList>
    </citation>
    <scope>IDENTIFICATION</scope>
</reference>
<dbReference type="EC" id="1.1.3.15" evidence="2"/>
<dbReference type="CDD" id="cd02809">
    <property type="entry name" value="alpha_hydroxyacid_oxid_FMN"/>
    <property type="match status" value="1"/>
</dbReference>
<feature type="binding site" evidence="10">
    <location>
        <position position="149"/>
    </location>
    <ligand>
        <name>FMN</name>
        <dbReference type="ChEBI" id="CHEBI:58210"/>
    </ligand>
</feature>
<dbReference type="SUPFAM" id="SSF51395">
    <property type="entry name" value="FMN-linked oxidoreductases"/>
    <property type="match status" value="1"/>
</dbReference>
<organism evidence="13 14">
    <name type="scientific">Acanthaster planci</name>
    <name type="common">Crown-of-thorns starfish</name>
    <dbReference type="NCBI Taxonomy" id="133434"/>
    <lineage>
        <taxon>Eukaryota</taxon>
        <taxon>Metazoa</taxon>
        <taxon>Echinodermata</taxon>
        <taxon>Eleutherozoa</taxon>
        <taxon>Asterozoa</taxon>
        <taxon>Asteroidea</taxon>
        <taxon>Valvatacea</taxon>
        <taxon>Valvatida</taxon>
        <taxon>Acanthasteridae</taxon>
        <taxon>Acanthaster</taxon>
    </lineage>
</organism>
<protein>
    <recommendedName>
        <fullName evidence="2">(S)-2-hydroxy-acid oxidase</fullName>
        <ecNumber evidence="2">1.1.3.15</ecNumber>
    </recommendedName>
</protein>
<evidence type="ECO:0000313" key="13">
    <source>
        <dbReference type="Proteomes" id="UP000694845"/>
    </source>
</evidence>
<comment type="cofactor">
    <cofactor evidence="1">
        <name>FMN</name>
        <dbReference type="ChEBI" id="CHEBI:58210"/>
    </cofactor>
</comment>
<evidence type="ECO:0000256" key="10">
    <source>
        <dbReference type="PIRSR" id="PIRSR000138-2"/>
    </source>
</evidence>
<feature type="binding site" evidence="10">
    <location>
        <begin position="318"/>
        <end position="322"/>
    </location>
    <ligand>
        <name>FMN</name>
        <dbReference type="ChEBI" id="CHEBI:58210"/>
    </ligand>
</feature>
<dbReference type="PIRSF" id="PIRSF000138">
    <property type="entry name" value="Al-hdrx_acd_dh"/>
    <property type="match status" value="1"/>
</dbReference>